<dbReference type="Proteomes" id="UP000505210">
    <property type="component" value="Chromosome"/>
</dbReference>
<proteinExistence type="predicted"/>
<dbReference type="GO" id="GO:0032259">
    <property type="term" value="P:methylation"/>
    <property type="evidence" value="ECO:0007669"/>
    <property type="project" value="UniProtKB-KW"/>
</dbReference>
<dbReference type="Pfam" id="PF08241">
    <property type="entry name" value="Methyltransf_11"/>
    <property type="match status" value="1"/>
</dbReference>
<dbReference type="InterPro" id="IPR013216">
    <property type="entry name" value="Methyltransf_11"/>
</dbReference>
<dbReference type="AlphaFoldDB" id="A0A6M8BBK7"/>
<evidence type="ECO:0000313" key="2">
    <source>
        <dbReference type="EMBL" id="QKD84334.1"/>
    </source>
</evidence>
<keyword evidence="2" id="KW-0808">Transferase</keyword>
<sequence>MSSFNHASVPEQNSSYVQPNLLGLVSKLSLYARKRMVRSLLDLARPTPDTTVLDVGVTLDRREDCNFFEKAYPYPDRITAVGLEDASFLEQEFPGLKFVQANALDLPFADQSFDLVVSFAVIEHVGSRAQQRAFVQELCRVGKQVYIATPNRWYPVEFHTILPLIHWLPARWFRRILRLLGHDFWAKEANLNLLTLSEFKQLFPPDLTLYYRPTRLLGWVSNLSLFAVRR</sequence>
<dbReference type="KEGG" id="theu:HPC62_21070"/>
<reference evidence="2 3" key="1">
    <citation type="submission" date="2020-05" db="EMBL/GenBank/DDBJ databases">
        <title>Complete genome sequence of of a novel Thermoleptolyngbya strain isolated from hot springs of Ganzi, Sichuan China.</title>
        <authorList>
            <person name="Tang J."/>
            <person name="Daroch M."/>
            <person name="Li L."/>
            <person name="Waleron K."/>
            <person name="Waleron M."/>
            <person name="Waleron M."/>
        </authorList>
    </citation>
    <scope>NUCLEOTIDE SEQUENCE [LARGE SCALE GENOMIC DNA]</scope>
    <source>
        <strain evidence="2 3">PKUAC-SCTA183</strain>
    </source>
</reference>
<gene>
    <name evidence="2" type="ORF">HPC62_21070</name>
</gene>
<dbReference type="InterPro" id="IPR029063">
    <property type="entry name" value="SAM-dependent_MTases_sf"/>
</dbReference>
<dbReference type="GO" id="GO:0008757">
    <property type="term" value="F:S-adenosylmethionine-dependent methyltransferase activity"/>
    <property type="evidence" value="ECO:0007669"/>
    <property type="project" value="InterPro"/>
</dbReference>
<accession>A0A6M8BBK7</accession>
<name>A0A6M8BBK7_9CYAN</name>
<dbReference type="EMBL" id="CP053661">
    <property type="protein sequence ID" value="QKD84334.1"/>
    <property type="molecule type" value="Genomic_DNA"/>
</dbReference>
<dbReference type="RefSeq" id="WP_172358379.1">
    <property type="nucleotide sequence ID" value="NZ_CP053661.1"/>
</dbReference>
<feature type="domain" description="Methyltransferase type 11" evidence="1">
    <location>
        <begin position="93"/>
        <end position="143"/>
    </location>
</feature>
<evidence type="ECO:0000313" key="3">
    <source>
        <dbReference type="Proteomes" id="UP000505210"/>
    </source>
</evidence>
<keyword evidence="3" id="KW-1185">Reference proteome</keyword>
<dbReference type="Gene3D" id="3.40.50.150">
    <property type="entry name" value="Vaccinia Virus protein VP39"/>
    <property type="match status" value="1"/>
</dbReference>
<dbReference type="SUPFAM" id="SSF53335">
    <property type="entry name" value="S-adenosyl-L-methionine-dependent methyltransferases"/>
    <property type="match status" value="1"/>
</dbReference>
<protein>
    <submittedName>
        <fullName evidence="2">Methyltransferase domain-containing protein</fullName>
    </submittedName>
</protein>
<organism evidence="2 3">
    <name type="scientific">Thermoleptolyngbya sichuanensis A183</name>
    <dbReference type="NCBI Taxonomy" id="2737172"/>
    <lineage>
        <taxon>Bacteria</taxon>
        <taxon>Bacillati</taxon>
        <taxon>Cyanobacteriota</taxon>
        <taxon>Cyanophyceae</taxon>
        <taxon>Oculatellales</taxon>
        <taxon>Oculatellaceae</taxon>
        <taxon>Thermoleptolyngbya</taxon>
        <taxon>Thermoleptolyngbya sichuanensis</taxon>
    </lineage>
</organism>
<keyword evidence="2" id="KW-0489">Methyltransferase</keyword>
<evidence type="ECO:0000259" key="1">
    <source>
        <dbReference type="Pfam" id="PF08241"/>
    </source>
</evidence>